<dbReference type="GO" id="GO:0008124">
    <property type="term" value="F:4-alpha-hydroxytetrahydrobiopterin dehydratase activity"/>
    <property type="evidence" value="ECO:0007669"/>
    <property type="project" value="UniProtKB-EC"/>
</dbReference>
<comment type="similarity">
    <text evidence="2">Belongs to the pterin-4-alpha-carbinolamine dehydratase family.</text>
</comment>
<dbReference type="InterPro" id="IPR036428">
    <property type="entry name" value="PCD_sf"/>
</dbReference>
<protein>
    <recommendedName>
        <fullName evidence="3">4a-hydroxytetrahydrobiopterin dehydratase</fullName>
        <ecNumber evidence="3">4.2.1.96</ecNumber>
    </recommendedName>
</protein>
<evidence type="ECO:0000256" key="4">
    <source>
        <dbReference type="ARBA" id="ARBA00023239"/>
    </source>
</evidence>
<proteinExistence type="inferred from homology"/>
<sequence length="224" mass="25255">MRRLGSLTAAAVAVAGRRTKGDYGFNVFHNSNPQHGGSYARHERRMREDEVEDFLKSVKGWRPFFGTASEGPAGGAEADRAPAPSTLRMGEEAIVRCFTFATYEEAYLFMGRLWAFCYGSDKYPHVTWDDRAITVALYSPSFRGLSKREARVAAFLNDQYNMFRKSRQQQERVLEGVARKARVEEVLGPEAVAAALATRQEQRHAPLPEVTHGVTHWDTLIKKE</sequence>
<keyword evidence="6" id="KW-1185">Reference proteome</keyword>
<evidence type="ECO:0000313" key="6">
    <source>
        <dbReference type="Proteomes" id="UP000015354"/>
    </source>
</evidence>
<evidence type="ECO:0000256" key="1">
    <source>
        <dbReference type="ARBA" id="ARBA00001554"/>
    </source>
</evidence>
<dbReference type="Proteomes" id="UP000015354">
    <property type="component" value="Unassembled WGS sequence"/>
</dbReference>
<name>S9W039_9TRYP</name>
<dbReference type="Pfam" id="PF01329">
    <property type="entry name" value="Pterin_4a"/>
    <property type="match status" value="1"/>
</dbReference>
<dbReference type="GO" id="GO:0006729">
    <property type="term" value="P:tetrahydrobiopterin biosynthetic process"/>
    <property type="evidence" value="ECO:0007669"/>
    <property type="project" value="InterPro"/>
</dbReference>
<dbReference type="InterPro" id="IPR001533">
    <property type="entry name" value="Pterin_deHydtase"/>
</dbReference>
<dbReference type="Gene3D" id="3.30.1360.20">
    <property type="entry name" value="Transcriptional coactivator/pterin dehydratase"/>
    <property type="match status" value="1"/>
</dbReference>
<accession>S9W039</accession>
<gene>
    <name evidence="5" type="ORF">STCU_02666</name>
</gene>
<dbReference type="PANTHER" id="PTHR12599:SF16">
    <property type="entry name" value="4A-HYDROXYTETRAHYDROBIOPTERIN DEHYDRATASE"/>
    <property type="match status" value="1"/>
</dbReference>
<reference evidence="5 6" key="1">
    <citation type="journal article" date="2013" name="PLoS ONE">
        <title>Predicting the Proteins of Angomonas deanei, Strigomonas culicis and Their Respective Endosymbionts Reveals New Aspects of the Trypanosomatidae Family.</title>
        <authorList>
            <person name="Motta M.C."/>
            <person name="Martins A.C."/>
            <person name="de Souza S.S."/>
            <person name="Catta-Preta C.M."/>
            <person name="Silva R."/>
            <person name="Klein C.C."/>
            <person name="de Almeida L.G."/>
            <person name="de Lima Cunha O."/>
            <person name="Ciapina L.P."/>
            <person name="Brocchi M."/>
            <person name="Colabardini A.C."/>
            <person name="de Araujo Lima B."/>
            <person name="Machado C.R."/>
            <person name="de Almeida Soares C.M."/>
            <person name="Probst C.M."/>
            <person name="de Menezes C.B."/>
            <person name="Thompson C.E."/>
            <person name="Bartholomeu D.C."/>
            <person name="Gradia D.F."/>
            <person name="Pavoni D.P."/>
            <person name="Grisard E.C."/>
            <person name="Fantinatti-Garboggini F."/>
            <person name="Marchini F.K."/>
            <person name="Rodrigues-Luiz G.F."/>
            <person name="Wagner G."/>
            <person name="Goldman G.H."/>
            <person name="Fietto J.L."/>
            <person name="Elias M.C."/>
            <person name="Goldman M.H."/>
            <person name="Sagot M.F."/>
            <person name="Pereira M."/>
            <person name="Stoco P.H."/>
            <person name="de Mendonca-Neto R.P."/>
            <person name="Teixeira S.M."/>
            <person name="Maciel T.E."/>
            <person name="de Oliveira Mendes T.A."/>
            <person name="Urmenyi T.P."/>
            <person name="de Souza W."/>
            <person name="Schenkman S."/>
            <person name="de Vasconcelos A.T."/>
        </authorList>
    </citation>
    <scope>NUCLEOTIDE SEQUENCE [LARGE SCALE GENOMIC DNA]</scope>
</reference>
<organism evidence="5 6">
    <name type="scientific">Strigomonas culicis</name>
    <dbReference type="NCBI Taxonomy" id="28005"/>
    <lineage>
        <taxon>Eukaryota</taxon>
        <taxon>Discoba</taxon>
        <taxon>Euglenozoa</taxon>
        <taxon>Kinetoplastea</taxon>
        <taxon>Metakinetoplastina</taxon>
        <taxon>Trypanosomatida</taxon>
        <taxon>Trypanosomatidae</taxon>
        <taxon>Strigomonadinae</taxon>
        <taxon>Strigomonas</taxon>
    </lineage>
</organism>
<keyword evidence="4" id="KW-0456">Lyase</keyword>
<dbReference type="EC" id="4.2.1.96" evidence="3"/>
<dbReference type="AlphaFoldDB" id="S9W039"/>
<dbReference type="PANTHER" id="PTHR12599">
    <property type="entry name" value="PTERIN-4-ALPHA-CARBINOLAMINE DEHYDRATASE"/>
    <property type="match status" value="1"/>
</dbReference>
<evidence type="ECO:0000256" key="2">
    <source>
        <dbReference type="ARBA" id="ARBA00006472"/>
    </source>
</evidence>
<dbReference type="SUPFAM" id="SSF55248">
    <property type="entry name" value="PCD-like"/>
    <property type="match status" value="1"/>
</dbReference>
<evidence type="ECO:0000313" key="5">
    <source>
        <dbReference type="EMBL" id="EPY32771.1"/>
    </source>
</evidence>
<dbReference type="EMBL" id="ATMH01002666">
    <property type="protein sequence ID" value="EPY32771.1"/>
    <property type="molecule type" value="Genomic_DNA"/>
</dbReference>
<comment type="catalytic activity">
    <reaction evidence="1">
        <text>(4aS,6R)-4a-hydroxy-L-erythro-5,6,7,8-tetrahydrobiopterin = (6R)-L-erythro-6,7-dihydrobiopterin + H2O</text>
        <dbReference type="Rhea" id="RHEA:11920"/>
        <dbReference type="ChEBI" id="CHEBI:15377"/>
        <dbReference type="ChEBI" id="CHEBI:15642"/>
        <dbReference type="ChEBI" id="CHEBI:43120"/>
        <dbReference type="EC" id="4.2.1.96"/>
    </reaction>
</comment>
<comment type="caution">
    <text evidence="5">The sequence shown here is derived from an EMBL/GenBank/DDBJ whole genome shotgun (WGS) entry which is preliminary data.</text>
</comment>
<dbReference type="OrthoDB" id="277398at2759"/>
<evidence type="ECO:0000256" key="3">
    <source>
        <dbReference type="ARBA" id="ARBA00013252"/>
    </source>
</evidence>